<dbReference type="EMBL" id="JXLG01000005">
    <property type="protein sequence ID" value="KJY61140.1"/>
    <property type="molecule type" value="Genomic_DNA"/>
</dbReference>
<gene>
    <name evidence="2" type="ORF">JF72_04170</name>
</gene>
<dbReference type="STRING" id="303541.JF72_04170"/>
<organism evidence="2 3">
    <name type="scientific">Lactobacillus apis</name>
    <dbReference type="NCBI Taxonomy" id="303541"/>
    <lineage>
        <taxon>Bacteria</taxon>
        <taxon>Bacillati</taxon>
        <taxon>Bacillota</taxon>
        <taxon>Bacilli</taxon>
        <taxon>Lactobacillales</taxon>
        <taxon>Lactobacillaceae</taxon>
        <taxon>Lactobacillus</taxon>
    </lineage>
</organism>
<evidence type="ECO:0000259" key="1">
    <source>
        <dbReference type="Pfam" id="PF06054"/>
    </source>
</evidence>
<dbReference type="HOGENOM" id="CLU_083867_0_0_9"/>
<reference evidence="2 3" key="1">
    <citation type="submission" date="2015-01" db="EMBL/GenBank/DDBJ databases">
        <title>Comparative genomics of the lactic acid bacteria isolated from the honey bee gut.</title>
        <authorList>
            <person name="Ellegaard K.M."/>
            <person name="Tamarit D."/>
            <person name="Javelind E."/>
            <person name="Olofsson T."/>
            <person name="Andersson S.G."/>
            <person name="Vasquez A."/>
        </authorList>
    </citation>
    <scope>NUCLEOTIDE SEQUENCE [LARGE SCALE GENOMIC DNA]</scope>
    <source>
        <strain evidence="2 3">Hma11</strain>
    </source>
</reference>
<dbReference type="Pfam" id="PF06054">
    <property type="entry name" value="CoiA_nuc"/>
    <property type="match status" value="1"/>
</dbReference>
<keyword evidence="3" id="KW-1185">Reference proteome</keyword>
<sequence>MYAALLNSELITAKEEAVKEGIDPKKFTERHYFCPHCKREVQLIVKKKTAYFKHLPQTINMAGEKDEHAQSKELLKDALRGAKFAAQTEVSLASGRLRADVLTSPKLAFEVQCAPLNKSEFMHRHLLYQQIGIKDIWIVGKMHFLQHYLKKTQLIFFRENKLWNNYYLEVNPYQRSLRLKYNVKLEPLTDRLHFQTASFSLDAVGLEKLWYFKPRLKKYQIDSSIQKNYLKMQLAHKSIKGLQIGAKLYQKQMTVDELPQWVFSQVRSINSADNATTYFTSSEDAF</sequence>
<dbReference type="InterPro" id="IPR010330">
    <property type="entry name" value="CoiA_nuc"/>
</dbReference>
<comment type="caution">
    <text evidence="2">The sequence shown here is derived from an EMBL/GenBank/DDBJ whole genome shotgun (WGS) entry which is preliminary data.</text>
</comment>
<evidence type="ECO:0000313" key="3">
    <source>
        <dbReference type="Proteomes" id="UP000033682"/>
    </source>
</evidence>
<evidence type="ECO:0000313" key="2">
    <source>
        <dbReference type="EMBL" id="KJY61140.1"/>
    </source>
</evidence>
<dbReference type="Proteomes" id="UP000033682">
    <property type="component" value="Unassembled WGS sequence"/>
</dbReference>
<dbReference type="PATRIC" id="fig|303541.3.peg.566"/>
<proteinExistence type="predicted"/>
<protein>
    <submittedName>
        <fullName evidence="2">Competence protein</fullName>
    </submittedName>
</protein>
<feature type="domain" description="Competence protein CoiA nuclease-like" evidence="1">
    <location>
        <begin position="64"/>
        <end position="177"/>
    </location>
</feature>
<dbReference type="AlphaFoldDB" id="A0A0F4LRG0"/>
<accession>A0A0F4LRG0</accession>
<name>A0A0F4LRG0_9LACO</name>